<dbReference type="AlphaFoldDB" id="A0A0Q5VWT9"/>
<gene>
    <name evidence="2" type="primary">Dere\GG26399</name>
    <name evidence="2" type="synonym">GG26399</name>
    <name evidence="2" type="ORF">Dere_GG26399</name>
</gene>
<feature type="region of interest" description="Disordered" evidence="1">
    <location>
        <begin position="101"/>
        <end position="131"/>
    </location>
</feature>
<protein>
    <submittedName>
        <fullName evidence="2">Uncharacterized protein</fullName>
    </submittedName>
</protein>
<feature type="compositionally biased region" description="Polar residues" evidence="1">
    <location>
        <begin position="114"/>
        <end position="124"/>
    </location>
</feature>
<dbReference type="EMBL" id="CH954179">
    <property type="protein sequence ID" value="KQS62651.1"/>
    <property type="molecule type" value="Genomic_DNA"/>
</dbReference>
<evidence type="ECO:0000256" key="1">
    <source>
        <dbReference type="SAM" id="MobiDB-lite"/>
    </source>
</evidence>
<name>A0A0Q5VWT9_DROER</name>
<accession>A0A0Q5VWT9</accession>
<sequence length="131" mass="14972">MDWGLGWGLGMVLELELEFRPRSAERCEPLLRFSSSTSLKCSEVSTWSLTIAKWCAVGSWWCGAAVQRKNATVTATTCLALQFEQHWVLSSAWAEEREGTIMRQTQRTQHSEMSKQNGFQQQKAEISRRTK</sequence>
<proteinExistence type="predicted"/>
<keyword evidence="3" id="KW-1185">Reference proteome</keyword>
<reference evidence="2 3" key="2">
    <citation type="journal article" date="2008" name="Bioinformatics">
        <title>Assembly reconciliation.</title>
        <authorList>
            <person name="Zimin A.V."/>
            <person name="Smith D.R."/>
            <person name="Sutton G."/>
            <person name="Yorke J.A."/>
        </authorList>
    </citation>
    <scope>NUCLEOTIDE SEQUENCE [LARGE SCALE GENOMIC DNA]</scope>
    <source>
        <strain evidence="2 3">TSC#14021-0224.01</strain>
    </source>
</reference>
<evidence type="ECO:0000313" key="2">
    <source>
        <dbReference type="EMBL" id="KQS62651.1"/>
    </source>
</evidence>
<reference evidence="2 3" key="1">
    <citation type="journal article" date="2007" name="Nature">
        <title>Evolution of genes and genomes on the Drosophila phylogeny.</title>
        <authorList>
            <consortium name="Drosophila 12 Genomes Consortium"/>
            <person name="Clark A.G."/>
            <person name="Eisen M.B."/>
            <person name="Smith D.R."/>
            <person name="Bergman C.M."/>
            <person name="Oliver B."/>
            <person name="Markow T.A."/>
            <person name="Kaufman T.C."/>
            <person name="Kellis M."/>
            <person name="Gelbart W."/>
            <person name="Iyer V.N."/>
            <person name="Pollard D.A."/>
            <person name="Sackton T.B."/>
            <person name="Larracuente A.M."/>
            <person name="Singh N.D."/>
            <person name="Abad J.P."/>
            <person name="Abt D.N."/>
            <person name="Adryan B."/>
            <person name="Aguade M."/>
            <person name="Akashi H."/>
            <person name="Anderson W.W."/>
            <person name="Aquadro C.F."/>
            <person name="Ardell D.H."/>
            <person name="Arguello R."/>
            <person name="Artieri C.G."/>
            <person name="Barbash D.A."/>
            <person name="Barker D."/>
            <person name="Barsanti P."/>
            <person name="Batterham P."/>
            <person name="Batzoglou S."/>
            <person name="Begun D."/>
            <person name="Bhutkar A."/>
            <person name="Blanco E."/>
            <person name="Bosak S.A."/>
            <person name="Bradley R.K."/>
            <person name="Brand A.D."/>
            <person name="Brent M.R."/>
            <person name="Brooks A.N."/>
            <person name="Brown R.H."/>
            <person name="Butlin R.K."/>
            <person name="Caggese C."/>
            <person name="Calvi B.R."/>
            <person name="Bernardo de Carvalho A."/>
            <person name="Caspi A."/>
            <person name="Castrezana S."/>
            <person name="Celniker S.E."/>
            <person name="Chang J.L."/>
            <person name="Chapple C."/>
            <person name="Chatterji S."/>
            <person name="Chinwalla A."/>
            <person name="Civetta A."/>
            <person name="Clifton S.W."/>
            <person name="Comeron J.M."/>
            <person name="Costello J.C."/>
            <person name="Coyne J.A."/>
            <person name="Daub J."/>
            <person name="David R.G."/>
            <person name="Delcher A.L."/>
            <person name="Delehaunty K."/>
            <person name="Do C.B."/>
            <person name="Ebling H."/>
            <person name="Edwards K."/>
            <person name="Eickbush T."/>
            <person name="Evans J.D."/>
            <person name="Filipski A."/>
            <person name="Findeiss S."/>
            <person name="Freyhult E."/>
            <person name="Fulton L."/>
            <person name="Fulton R."/>
            <person name="Garcia A.C."/>
            <person name="Gardiner A."/>
            <person name="Garfield D.A."/>
            <person name="Garvin B.E."/>
            <person name="Gibson G."/>
            <person name="Gilbert D."/>
            <person name="Gnerre S."/>
            <person name="Godfrey J."/>
            <person name="Good R."/>
            <person name="Gotea V."/>
            <person name="Gravely B."/>
            <person name="Greenberg A.J."/>
            <person name="Griffiths-Jones S."/>
            <person name="Gross S."/>
            <person name="Guigo R."/>
            <person name="Gustafson E.A."/>
            <person name="Haerty W."/>
            <person name="Hahn M.W."/>
            <person name="Halligan D.L."/>
            <person name="Halpern A.L."/>
            <person name="Halter G.M."/>
            <person name="Han M.V."/>
            <person name="Heger A."/>
            <person name="Hillier L."/>
            <person name="Hinrichs A.S."/>
            <person name="Holmes I."/>
            <person name="Hoskins R.A."/>
            <person name="Hubisz M.J."/>
            <person name="Hultmark D."/>
            <person name="Huntley M.A."/>
            <person name="Jaffe D.B."/>
            <person name="Jagadeeshan S."/>
            <person name="Jeck W.R."/>
            <person name="Johnson J."/>
            <person name="Jones C.D."/>
            <person name="Jordan W.C."/>
            <person name="Karpen G.H."/>
            <person name="Kataoka E."/>
            <person name="Keightley P.D."/>
            <person name="Kheradpour P."/>
            <person name="Kirkness E.F."/>
            <person name="Koerich L.B."/>
            <person name="Kristiansen K."/>
            <person name="Kudrna D."/>
            <person name="Kulathinal R.J."/>
            <person name="Kumar S."/>
            <person name="Kwok R."/>
            <person name="Lander E."/>
            <person name="Langley C.H."/>
            <person name="Lapoint R."/>
            <person name="Lazzaro B.P."/>
            <person name="Lee S.J."/>
            <person name="Levesque L."/>
            <person name="Li R."/>
            <person name="Lin C.F."/>
            <person name="Lin M.F."/>
            <person name="Lindblad-Toh K."/>
            <person name="Llopart A."/>
            <person name="Long M."/>
            <person name="Low L."/>
            <person name="Lozovsky E."/>
            <person name="Lu J."/>
            <person name="Luo M."/>
            <person name="Machado C.A."/>
            <person name="Makalowski W."/>
            <person name="Marzo M."/>
            <person name="Matsuda M."/>
            <person name="Matzkin L."/>
            <person name="McAllister B."/>
            <person name="McBride C.S."/>
            <person name="McKernan B."/>
            <person name="McKernan K."/>
            <person name="Mendez-Lago M."/>
            <person name="Minx P."/>
            <person name="Mollenhauer M.U."/>
            <person name="Montooth K."/>
            <person name="Mount S.M."/>
            <person name="Mu X."/>
            <person name="Myers E."/>
            <person name="Negre B."/>
            <person name="Newfeld S."/>
            <person name="Nielsen R."/>
            <person name="Noor M.A."/>
            <person name="O'Grady P."/>
            <person name="Pachter L."/>
            <person name="Papaceit M."/>
            <person name="Parisi M.J."/>
            <person name="Parisi M."/>
            <person name="Parts L."/>
            <person name="Pedersen J.S."/>
            <person name="Pesole G."/>
            <person name="Phillippy A.M."/>
            <person name="Ponting C.P."/>
            <person name="Pop M."/>
            <person name="Porcelli D."/>
            <person name="Powell J.R."/>
            <person name="Prohaska S."/>
            <person name="Pruitt K."/>
            <person name="Puig M."/>
            <person name="Quesneville H."/>
            <person name="Ram K.R."/>
            <person name="Rand D."/>
            <person name="Rasmussen M.D."/>
            <person name="Reed L.K."/>
            <person name="Reenan R."/>
            <person name="Reily A."/>
            <person name="Remington K.A."/>
            <person name="Rieger T.T."/>
            <person name="Ritchie M.G."/>
            <person name="Robin C."/>
            <person name="Rogers Y.H."/>
            <person name="Rohde C."/>
            <person name="Rozas J."/>
            <person name="Rubenfield M.J."/>
            <person name="Ruiz A."/>
            <person name="Russo S."/>
            <person name="Salzberg S.L."/>
            <person name="Sanchez-Gracia A."/>
            <person name="Saranga D.J."/>
            <person name="Sato H."/>
            <person name="Schaeffer S.W."/>
            <person name="Schatz M.C."/>
            <person name="Schlenke T."/>
            <person name="Schwartz R."/>
            <person name="Segarra C."/>
            <person name="Singh R.S."/>
            <person name="Sirot L."/>
            <person name="Sirota M."/>
            <person name="Sisneros N.B."/>
            <person name="Smith C.D."/>
            <person name="Smith T.F."/>
            <person name="Spieth J."/>
            <person name="Stage D.E."/>
            <person name="Stark A."/>
            <person name="Stephan W."/>
            <person name="Strausberg R.L."/>
            <person name="Strempel S."/>
            <person name="Sturgill D."/>
            <person name="Sutton G."/>
            <person name="Sutton G.G."/>
            <person name="Tao W."/>
            <person name="Teichmann S."/>
            <person name="Tobari Y.N."/>
            <person name="Tomimura Y."/>
            <person name="Tsolas J.M."/>
            <person name="Valente V.L."/>
            <person name="Venter E."/>
            <person name="Venter J.C."/>
            <person name="Vicario S."/>
            <person name="Vieira F.G."/>
            <person name="Vilella A.J."/>
            <person name="Villasante A."/>
            <person name="Walenz B."/>
            <person name="Wang J."/>
            <person name="Wasserman M."/>
            <person name="Watts T."/>
            <person name="Wilson D."/>
            <person name="Wilson R.K."/>
            <person name="Wing R.A."/>
            <person name="Wolfner M.F."/>
            <person name="Wong A."/>
            <person name="Wong G.K."/>
            <person name="Wu C.I."/>
            <person name="Wu G."/>
            <person name="Yamamoto D."/>
            <person name="Yang H.P."/>
            <person name="Yang S.P."/>
            <person name="Yorke J.A."/>
            <person name="Yoshida K."/>
            <person name="Zdobnov E."/>
            <person name="Zhang P."/>
            <person name="Zhang Y."/>
            <person name="Zimin A.V."/>
            <person name="Baldwin J."/>
            <person name="Abdouelleil A."/>
            <person name="Abdulkadir J."/>
            <person name="Abebe A."/>
            <person name="Abera B."/>
            <person name="Abreu J."/>
            <person name="Acer S.C."/>
            <person name="Aftuck L."/>
            <person name="Alexander A."/>
            <person name="An P."/>
            <person name="Anderson E."/>
            <person name="Anderson S."/>
            <person name="Arachi H."/>
            <person name="Azer M."/>
            <person name="Bachantsang P."/>
            <person name="Barry A."/>
            <person name="Bayul T."/>
            <person name="Berlin A."/>
            <person name="Bessette D."/>
            <person name="Bloom T."/>
            <person name="Blye J."/>
            <person name="Boguslavskiy L."/>
            <person name="Bonnet C."/>
            <person name="Boukhgalter B."/>
            <person name="Bourzgui I."/>
            <person name="Brown A."/>
            <person name="Cahill P."/>
            <person name="Channer S."/>
            <person name="Cheshatsang Y."/>
            <person name="Chuda L."/>
            <person name="Citroen M."/>
            <person name="Collymore A."/>
            <person name="Cooke P."/>
            <person name="Costello M."/>
            <person name="D'Aco K."/>
            <person name="Daza R."/>
            <person name="De Haan G."/>
            <person name="DeGray S."/>
            <person name="DeMaso C."/>
            <person name="Dhargay N."/>
            <person name="Dooley K."/>
            <person name="Dooley E."/>
            <person name="Doricent M."/>
            <person name="Dorje P."/>
            <person name="Dorjee K."/>
            <person name="Dupes A."/>
            <person name="Elong R."/>
            <person name="Falk J."/>
            <person name="Farina A."/>
            <person name="Faro S."/>
            <person name="Ferguson D."/>
            <person name="Fisher S."/>
            <person name="Foley C.D."/>
            <person name="Franke A."/>
            <person name="Friedrich D."/>
            <person name="Gadbois L."/>
            <person name="Gearin G."/>
            <person name="Gearin C.R."/>
            <person name="Giannoukos G."/>
            <person name="Goode T."/>
            <person name="Graham J."/>
            <person name="Grandbois E."/>
            <person name="Grewal S."/>
            <person name="Gyaltsen K."/>
            <person name="Hafez N."/>
            <person name="Hagos B."/>
            <person name="Hall J."/>
            <person name="Henson C."/>
            <person name="Hollinger A."/>
            <person name="Honan T."/>
            <person name="Huard M.D."/>
            <person name="Hughes L."/>
            <person name="Hurhula B."/>
            <person name="Husby M.E."/>
            <person name="Kamat A."/>
            <person name="Kanga B."/>
            <person name="Kashin S."/>
            <person name="Khazanovich D."/>
            <person name="Kisner P."/>
            <person name="Lance K."/>
            <person name="Lara M."/>
            <person name="Lee W."/>
            <person name="Lennon N."/>
            <person name="Letendre F."/>
            <person name="LeVine R."/>
            <person name="Lipovsky A."/>
            <person name="Liu X."/>
            <person name="Liu J."/>
            <person name="Liu S."/>
            <person name="Lokyitsang T."/>
            <person name="Lokyitsang Y."/>
            <person name="Lubonja R."/>
            <person name="Lui A."/>
            <person name="MacDonald P."/>
            <person name="Magnisalis V."/>
            <person name="Maru K."/>
            <person name="Matthews C."/>
            <person name="McCusker W."/>
            <person name="McDonough S."/>
            <person name="Mehta T."/>
            <person name="Meldrim J."/>
            <person name="Meneus L."/>
            <person name="Mihai O."/>
            <person name="Mihalev A."/>
            <person name="Mihova T."/>
            <person name="Mittelman R."/>
            <person name="Mlenga V."/>
            <person name="Montmayeur A."/>
            <person name="Mulrain L."/>
            <person name="Navidi A."/>
            <person name="Naylor J."/>
            <person name="Negash T."/>
            <person name="Nguyen T."/>
            <person name="Nguyen N."/>
            <person name="Nicol R."/>
            <person name="Norbu C."/>
            <person name="Norbu N."/>
            <person name="Novod N."/>
            <person name="O'Neill B."/>
            <person name="Osman S."/>
            <person name="Markiewicz E."/>
            <person name="Oyono O.L."/>
            <person name="Patti C."/>
            <person name="Phunkhang P."/>
            <person name="Pierre F."/>
            <person name="Priest M."/>
            <person name="Raghuraman S."/>
            <person name="Rege F."/>
            <person name="Reyes R."/>
            <person name="Rise C."/>
            <person name="Rogov P."/>
            <person name="Ross K."/>
            <person name="Ryan E."/>
            <person name="Settipalli S."/>
            <person name="Shea T."/>
            <person name="Sherpa N."/>
            <person name="Shi L."/>
            <person name="Shih D."/>
            <person name="Sparrow T."/>
            <person name="Spaulding J."/>
            <person name="Stalker J."/>
            <person name="Stange-Thomann N."/>
            <person name="Stavropoulos S."/>
            <person name="Stone C."/>
            <person name="Strader C."/>
            <person name="Tesfaye S."/>
            <person name="Thomson T."/>
            <person name="Thoulutsang Y."/>
            <person name="Thoulutsang D."/>
            <person name="Topham K."/>
            <person name="Topping I."/>
            <person name="Tsamla T."/>
            <person name="Vassiliev H."/>
            <person name="Vo A."/>
            <person name="Wangchuk T."/>
            <person name="Wangdi T."/>
            <person name="Weiand M."/>
            <person name="Wilkinson J."/>
            <person name="Wilson A."/>
            <person name="Yadav S."/>
            <person name="Young G."/>
            <person name="Yu Q."/>
            <person name="Zembek L."/>
            <person name="Zhong D."/>
            <person name="Zimmer A."/>
            <person name="Zwirko Z."/>
            <person name="Jaffe D.B."/>
            <person name="Alvarez P."/>
            <person name="Brockman W."/>
            <person name="Butler J."/>
            <person name="Chin C."/>
            <person name="Gnerre S."/>
            <person name="Grabherr M."/>
            <person name="Kleber M."/>
            <person name="Mauceli E."/>
            <person name="MacCallum I."/>
        </authorList>
    </citation>
    <scope>NUCLEOTIDE SEQUENCE [LARGE SCALE GENOMIC DNA]</scope>
    <source>
        <strain evidence="2 3">TSC#14021-0224.01</strain>
    </source>
</reference>
<dbReference type="Proteomes" id="UP000008711">
    <property type="component" value="Unassembled WGS sequence"/>
</dbReference>
<evidence type="ECO:0000313" key="3">
    <source>
        <dbReference type="Proteomes" id="UP000008711"/>
    </source>
</evidence>
<organism evidence="2 3">
    <name type="scientific">Drosophila erecta</name>
    <name type="common">Fruit fly</name>
    <dbReference type="NCBI Taxonomy" id="7220"/>
    <lineage>
        <taxon>Eukaryota</taxon>
        <taxon>Metazoa</taxon>
        <taxon>Ecdysozoa</taxon>
        <taxon>Arthropoda</taxon>
        <taxon>Hexapoda</taxon>
        <taxon>Insecta</taxon>
        <taxon>Pterygota</taxon>
        <taxon>Neoptera</taxon>
        <taxon>Endopterygota</taxon>
        <taxon>Diptera</taxon>
        <taxon>Brachycera</taxon>
        <taxon>Muscomorpha</taxon>
        <taxon>Ephydroidea</taxon>
        <taxon>Drosophilidae</taxon>
        <taxon>Drosophila</taxon>
        <taxon>Sophophora</taxon>
    </lineage>
</organism>